<feature type="compositionally biased region" description="Polar residues" evidence="1">
    <location>
        <begin position="58"/>
        <end position="68"/>
    </location>
</feature>
<evidence type="ECO:0000313" key="3">
    <source>
        <dbReference type="Proteomes" id="UP001066276"/>
    </source>
</evidence>
<evidence type="ECO:0000313" key="2">
    <source>
        <dbReference type="EMBL" id="KAJ1169924.1"/>
    </source>
</evidence>
<organism evidence="2 3">
    <name type="scientific">Pleurodeles waltl</name>
    <name type="common">Iberian ribbed newt</name>
    <dbReference type="NCBI Taxonomy" id="8319"/>
    <lineage>
        <taxon>Eukaryota</taxon>
        <taxon>Metazoa</taxon>
        <taxon>Chordata</taxon>
        <taxon>Craniata</taxon>
        <taxon>Vertebrata</taxon>
        <taxon>Euteleostomi</taxon>
        <taxon>Amphibia</taxon>
        <taxon>Batrachia</taxon>
        <taxon>Caudata</taxon>
        <taxon>Salamandroidea</taxon>
        <taxon>Salamandridae</taxon>
        <taxon>Pleurodelinae</taxon>
        <taxon>Pleurodeles</taxon>
    </lineage>
</organism>
<name>A0AAV7T0A8_PLEWA</name>
<feature type="region of interest" description="Disordered" evidence="1">
    <location>
        <begin position="1"/>
        <end position="104"/>
    </location>
</feature>
<keyword evidence="3" id="KW-1185">Reference proteome</keyword>
<sequence length="104" mass="11172">MRRSPQSSVLKRYGCTPRRYTGPDPQAAEGGGGEAPRAPAPPTLPPAHRASNLALTEFSWQITPSRTARNAVEETPEQQDKPGGGESSPDPRWRRPAALGSGER</sequence>
<dbReference type="Proteomes" id="UP001066276">
    <property type="component" value="Chromosome 4_1"/>
</dbReference>
<evidence type="ECO:0000256" key="1">
    <source>
        <dbReference type="SAM" id="MobiDB-lite"/>
    </source>
</evidence>
<proteinExistence type="predicted"/>
<protein>
    <submittedName>
        <fullName evidence="2">Uncharacterized protein</fullName>
    </submittedName>
</protein>
<reference evidence="2" key="1">
    <citation type="journal article" date="2022" name="bioRxiv">
        <title>Sequencing and chromosome-scale assembly of the giantPleurodeles waltlgenome.</title>
        <authorList>
            <person name="Brown T."/>
            <person name="Elewa A."/>
            <person name="Iarovenko S."/>
            <person name="Subramanian E."/>
            <person name="Araus A.J."/>
            <person name="Petzold A."/>
            <person name="Susuki M."/>
            <person name="Suzuki K.-i.T."/>
            <person name="Hayashi T."/>
            <person name="Toyoda A."/>
            <person name="Oliveira C."/>
            <person name="Osipova E."/>
            <person name="Leigh N.D."/>
            <person name="Simon A."/>
            <person name="Yun M.H."/>
        </authorList>
    </citation>
    <scope>NUCLEOTIDE SEQUENCE</scope>
    <source>
        <strain evidence="2">20211129_DDA</strain>
        <tissue evidence="2">Liver</tissue>
    </source>
</reference>
<dbReference type="EMBL" id="JANPWB010000007">
    <property type="protein sequence ID" value="KAJ1169924.1"/>
    <property type="molecule type" value="Genomic_DNA"/>
</dbReference>
<comment type="caution">
    <text evidence="2">The sequence shown here is derived from an EMBL/GenBank/DDBJ whole genome shotgun (WGS) entry which is preliminary data.</text>
</comment>
<gene>
    <name evidence="2" type="ORF">NDU88_001810</name>
</gene>
<dbReference type="AlphaFoldDB" id="A0AAV7T0A8"/>
<accession>A0AAV7T0A8</accession>